<feature type="domain" description="SLH" evidence="1">
    <location>
        <begin position="30"/>
        <end position="93"/>
    </location>
</feature>
<accession>E0NKU3</accession>
<proteinExistence type="predicted"/>
<comment type="caution">
    <text evidence="2">The sequence shown here is derived from an EMBL/GenBank/DDBJ whole genome shotgun (WGS) entry which is preliminary data.</text>
</comment>
<dbReference type="STRING" id="862517.HMPREF9225_0782"/>
<evidence type="ECO:0000313" key="2">
    <source>
        <dbReference type="EMBL" id="EFM25569.1"/>
    </source>
</evidence>
<evidence type="ECO:0000313" key="3">
    <source>
        <dbReference type="Proteomes" id="UP000003280"/>
    </source>
</evidence>
<dbReference type="InterPro" id="IPR051465">
    <property type="entry name" value="Cell_Envelope_Struct_Comp"/>
</dbReference>
<keyword evidence="3" id="KW-1185">Reference proteome</keyword>
<dbReference type="PANTHER" id="PTHR43308:SF1">
    <property type="entry name" value="OUTER MEMBRANE PROTEIN ALPHA"/>
    <property type="match status" value="1"/>
</dbReference>
<dbReference type="AlphaFoldDB" id="E0NKU3"/>
<evidence type="ECO:0000259" key="1">
    <source>
        <dbReference type="PROSITE" id="PS51272"/>
    </source>
</evidence>
<dbReference type="PANTHER" id="PTHR43308">
    <property type="entry name" value="OUTER MEMBRANE PROTEIN ALPHA-RELATED"/>
    <property type="match status" value="1"/>
</dbReference>
<dbReference type="Proteomes" id="UP000003280">
    <property type="component" value="Unassembled WGS sequence"/>
</dbReference>
<gene>
    <name evidence="2" type="ORF">HMPREF9225_0782</name>
</gene>
<dbReference type="PROSITE" id="PS51272">
    <property type="entry name" value="SLH"/>
    <property type="match status" value="1"/>
</dbReference>
<protein>
    <recommendedName>
        <fullName evidence="1">SLH domain-containing protein</fullName>
    </recommendedName>
</protein>
<dbReference type="eggNOG" id="COG5492">
    <property type="taxonomic scope" value="Bacteria"/>
</dbReference>
<dbReference type="EMBL" id="AEEH01000031">
    <property type="protein sequence ID" value="EFM25569.1"/>
    <property type="molecule type" value="Genomic_DNA"/>
</dbReference>
<dbReference type="HOGENOM" id="CLU_628295_0_0_9"/>
<sequence length="436" mass="50751">MTKKTVNIVLGDKMKKFTILIVFYLIFINTYASTYRDTDRHWAKDSIDYVTNENIMVGYPNKTFEPDKFVKRSEAVMILTKLTQAQDGEVPIHFLDVSERDWFYRSIKSAVNLGYITDSNFFKPQEFMNRRDFAIMFSKAFMNSGEVIQYSDIGFMDDELKEALKLLPGFFNGYKDRSFRGERYISRGEVATLCKKVLKEGYLKRKVKPIETVGIITEDEKSKSFITEATENQRKKLKYLIENYNYLRNEDENMKRLLSKAEDIANRNDLSEMIAIEKEIDNYILRNTKRDEFYLNVDVYSEDGKPIYGAALTINQNPFVNKSTLKNGKYLLNVNYNGYKSEKTFVEIDGRDKNVTIIMKKESNEMAHIEIIGKYARVERDMVKIGERYTVKLNPPAGVELKKFVVNGAEKNVDFINDSFTGVATKDVQIVVEWNE</sequence>
<organism evidence="2 3">
    <name type="scientific">Peptoniphilus duerdenii ATCC BAA-1640</name>
    <dbReference type="NCBI Taxonomy" id="862517"/>
    <lineage>
        <taxon>Bacteria</taxon>
        <taxon>Bacillati</taxon>
        <taxon>Bacillota</taxon>
        <taxon>Tissierellia</taxon>
        <taxon>Tissierellales</taxon>
        <taxon>Peptoniphilaceae</taxon>
        <taxon>Peptoniphilus</taxon>
    </lineage>
</organism>
<dbReference type="InterPro" id="IPR001119">
    <property type="entry name" value="SLH_dom"/>
</dbReference>
<reference evidence="2 3" key="1">
    <citation type="submission" date="2010-07" db="EMBL/GenBank/DDBJ databases">
        <authorList>
            <person name="Muzny D."/>
            <person name="Qin X."/>
            <person name="Deng J."/>
            <person name="Jiang H."/>
            <person name="Liu Y."/>
            <person name="Qu J."/>
            <person name="Song X.-Z."/>
            <person name="Zhang L."/>
            <person name="Thornton R."/>
            <person name="Coyle M."/>
            <person name="Francisco L."/>
            <person name="Jackson L."/>
            <person name="Javaid M."/>
            <person name="Korchina V."/>
            <person name="Kovar C."/>
            <person name="Mata R."/>
            <person name="Mathew T."/>
            <person name="Ngo R."/>
            <person name="Nguyen L."/>
            <person name="Nguyen N."/>
            <person name="Okwuonu G."/>
            <person name="Ongeri F."/>
            <person name="Pham C."/>
            <person name="Simmons D."/>
            <person name="Wilczek-Boney K."/>
            <person name="Hale W."/>
            <person name="Jakkamsetti A."/>
            <person name="Pham P."/>
            <person name="Ruth R."/>
            <person name="San Lucas F."/>
            <person name="Warren J."/>
            <person name="Zhang J."/>
            <person name="Zhao Z."/>
            <person name="Zhou C."/>
            <person name="Zhu D."/>
            <person name="Lee S."/>
            <person name="Bess C."/>
            <person name="Blankenburg K."/>
            <person name="Forbes L."/>
            <person name="Fu Q."/>
            <person name="Gubbala S."/>
            <person name="Hirani K."/>
            <person name="Jayaseelan J.C."/>
            <person name="Lara F."/>
            <person name="Munidasa M."/>
            <person name="Palculict T."/>
            <person name="Patil S."/>
            <person name="Pu L.-L."/>
            <person name="Saada N."/>
            <person name="Tang L."/>
            <person name="Weissenberger G."/>
            <person name="Zhu Y."/>
            <person name="Hemphill L."/>
            <person name="Shang Y."/>
            <person name="Youmans B."/>
            <person name="Ayvaz T."/>
            <person name="Ross M."/>
            <person name="Santibanez J."/>
            <person name="Aqrawi P."/>
            <person name="Gross S."/>
            <person name="Joshi V."/>
            <person name="Fowler G."/>
            <person name="Nazareth L."/>
            <person name="Reid J."/>
            <person name="Worley K."/>
            <person name="Petrosino J."/>
            <person name="Highlander S."/>
            <person name="Gibbs R."/>
        </authorList>
    </citation>
    <scope>NUCLEOTIDE SEQUENCE [LARGE SCALE GENOMIC DNA]</scope>
    <source>
        <strain evidence="2 3">ATCC BAA-1640</strain>
    </source>
</reference>
<dbReference type="Pfam" id="PF00395">
    <property type="entry name" value="SLH"/>
    <property type="match status" value="3"/>
</dbReference>
<name>E0NKU3_9FIRM</name>